<dbReference type="GO" id="GO:0004252">
    <property type="term" value="F:serine-type endopeptidase activity"/>
    <property type="evidence" value="ECO:0007669"/>
    <property type="project" value="InterPro"/>
</dbReference>
<dbReference type="InterPro" id="IPR050077">
    <property type="entry name" value="LexA_repressor"/>
</dbReference>
<keyword evidence="3" id="KW-0235">DNA replication</keyword>
<dbReference type="InterPro" id="IPR006199">
    <property type="entry name" value="LexA_DNA-bd_dom"/>
</dbReference>
<evidence type="ECO:0000256" key="2">
    <source>
        <dbReference type="ARBA" id="ARBA00022491"/>
    </source>
</evidence>
<dbReference type="InterPro" id="IPR039418">
    <property type="entry name" value="LexA-like"/>
</dbReference>
<sequence length="212" mass="22780">MADEKQLTEVQSKILEAIVSYRREKGYNPTMREVGEAVGLSSTSSVSYQLSQLRELGFLSKADAGQRAMDVLKSAPGMSTASRSEVSDNVVSIPLVGRIAAGGPILAEQNIESHLTLPRELVGGGELFMLKVSGDSMIDAAICHGDWVVVRQQQTAEQGEIVAALLEEGATVKVFRQSNGQTWLMPRNSSYDPIDGTNAVIMGKVVSVIRSL</sequence>
<evidence type="ECO:0000256" key="9">
    <source>
        <dbReference type="ARBA" id="ARBA00023163"/>
    </source>
</evidence>
<dbReference type="EMBL" id="CAEZUW010000120">
    <property type="protein sequence ID" value="CAB4617003.1"/>
    <property type="molecule type" value="Genomic_DNA"/>
</dbReference>
<feature type="domain" description="Peptidase S24/S26A/S26B/S26C" evidence="12">
    <location>
        <begin position="94"/>
        <end position="206"/>
    </location>
</feature>
<dbReference type="Pfam" id="PF01726">
    <property type="entry name" value="LexA_DNA_bind"/>
    <property type="match status" value="1"/>
</dbReference>
<evidence type="ECO:0000256" key="3">
    <source>
        <dbReference type="ARBA" id="ARBA00022705"/>
    </source>
</evidence>
<dbReference type="GO" id="GO:0006508">
    <property type="term" value="P:proteolysis"/>
    <property type="evidence" value="ECO:0007669"/>
    <property type="project" value="InterPro"/>
</dbReference>
<evidence type="ECO:0000256" key="1">
    <source>
        <dbReference type="ARBA" id="ARBA00007484"/>
    </source>
</evidence>
<dbReference type="AlphaFoldDB" id="A0A6J6B2M7"/>
<dbReference type="GO" id="GO:0003677">
    <property type="term" value="F:DNA binding"/>
    <property type="evidence" value="ECO:0007669"/>
    <property type="project" value="UniProtKB-KW"/>
</dbReference>
<dbReference type="GO" id="GO:0009432">
    <property type="term" value="P:SOS response"/>
    <property type="evidence" value="ECO:0007669"/>
    <property type="project" value="UniProtKB-KW"/>
</dbReference>
<evidence type="ECO:0000256" key="10">
    <source>
        <dbReference type="ARBA" id="ARBA00023204"/>
    </source>
</evidence>
<dbReference type="InterPro" id="IPR036390">
    <property type="entry name" value="WH_DNA-bd_sf"/>
</dbReference>
<dbReference type="Gene3D" id="2.10.109.10">
    <property type="entry name" value="Umud Fragment, subunit A"/>
    <property type="match status" value="1"/>
</dbReference>
<dbReference type="InterPro" id="IPR036286">
    <property type="entry name" value="LexA/Signal_pep-like_sf"/>
</dbReference>
<keyword evidence="8" id="KW-0238">DNA-binding</keyword>
<comment type="similarity">
    <text evidence="1">Belongs to the peptidase S24 family.</text>
</comment>
<feature type="domain" description="LexA repressor DNA-binding" evidence="13">
    <location>
        <begin position="5"/>
        <end position="68"/>
    </location>
</feature>
<dbReference type="PANTHER" id="PTHR33516">
    <property type="entry name" value="LEXA REPRESSOR"/>
    <property type="match status" value="1"/>
</dbReference>
<keyword evidence="6" id="KW-0068">Autocatalytic cleavage</keyword>
<evidence type="ECO:0000256" key="11">
    <source>
        <dbReference type="ARBA" id="ARBA00023236"/>
    </source>
</evidence>
<dbReference type="InterPro" id="IPR006197">
    <property type="entry name" value="Peptidase_S24_LexA"/>
</dbReference>
<keyword evidence="9" id="KW-0804">Transcription</keyword>
<dbReference type="SUPFAM" id="SSF46785">
    <property type="entry name" value="Winged helix' DNA-binding domain"/>
    <property type="match status" value="1"/>
</dbReference>
<evidence type="ECO:0000256" key="4">
    <source>
        <dbReference type="ARBA" id="ARBA00022763"/>
    </source>
</evidence>
<dbReference type="GO" id="GO:0006260">
    <property type="term" value="P:DNA replication"/>
    <property type="evidence" value="ECO:0007669"/>
    <property type="project" value="UniProtKB-KW"/>
</dbReference>
<dbReference type="FunFam" id="2.10.109.10:FF:000001">
    <property type="entry name" value="LexA repressor"/>
    <property type="match status" value="1"/>
</dbReference>
<dbReference type="CDD" id="cd06529">
    <property type="entry name" value="S24_LexA-like"/>
    <property type="match status" value="1"/>
</dbReference>
<evidence type="ECO:0000256" key="5">
    <source>
        <dbReference type="ARBA" id="ARBA00022801"/>
    </source>
</evidence>
<proteinExistence type="inferred from homology"/>
<protein>
    <submittedName>
        <fullName evidence="14">Unannotated protein</fullName>
    </submittedName>
</protein>
<dbReference type="InterPro" id="IPR036388">
    <property type="entry name" value="WH-like_DNA-bd_sf"/>
</dbReference>
<evidence type="ECO:0000256" key="6">
    <source>
        <dbReference type="ARBA" id="ARBA00022813"/>
    </source>
</evidence>
<dbReference type="HAMAP" id="MF_00015">
    <property type="entry name" value="LexA"/>
    <property type="match status" value="1"/>
</dbReference>
<dbReference type="PANTHER" id="PTHR33516:SF2">
    <property type="entry name" value="LEXA REPRESSOR-RELATED"/>
    <property type="match status" value="1"/>
</dbReference>
<dbReference type="InterPro" id="IPR015927">
    <property type="entry name" value="Peptidase_S24_S26A/B/C"/>
</dbReference>
<keyword evidence="11" id="KW-0742">SOS response</keyword>
<dbReference type="Gene3D" id="1.10.10.10">
    <property type="entry name" value="Winged helix-like DNA-binding domain superfamily/Winged helix DNA-binding domain"/>
    <property type="match status" value="1"/>
</dbReference>
<keyword evidence="5" id="KW-0378">Hydrolase</keyword>
<gene>
    <name evidence="14" type="ORF">UFOPK1410_00264</name>
    <name evidence="15" type="ORF">UFOPK1855_00747</name>
</gene>
<keyword evidence="7" id="KW-0805">Transcription regulation</keyword>
<dbReference type="Pfam" id="PF00717">
    <property type="entry name" value="Peptidase_S24"/>
    <property type="match status" value="1"/>
</dbReference>
<organism evidence="14">
    <name type="scientific">freshwater metagenome</name>
    <dbReference type="NCBI Taxonomy" id="449393"/>
    <lineage>
        <taxon>unclassified sequences</taxon>
        <taxon>metagenomes</taxon>
        <taxon>ecological metagenomes</taxon>
    </lineage>
</organism>
<dbReference type="NCBIfam" id="TIGR00498">
    <property type="entry name" value="lexA"/>
    <property type="match status" value="1"/>
</dbReference>
<dbReference type="InterPro" id="IPR006200">
    <property type="entry name" value="LexA"/>
</dbReference>
<dbReference type="PRINTS" id="PR00726">
    <property type="entry name" value="LEXASERPTASE"/>
</dbReference>
<dbReference type="SUPFAM" id="SSF51306">
    <property type="entry name" value="LexA/Signal peptidase"/>
    <property type="match status" value="1"/>
</dbReference>
<reference evidence="14" key="1">
    <citation type="submission" date="2020-05" db="EMBL/GenBank/DDBJ databases">
        <authorList>
            <person name="Chiriac C."/>
            <person name="Salcher M."/>
            <person name="Ghai R."/>
            <person name="Kavagutti S V."/>
        </authorList>
    </citation>
    <scope>NUCLEOTIDE SEQUENCE</scope>
</reference>
<name>A0A6J6B2M7_9ZZZZ</name>
<accession>A0A6J6B2M7</accession>
<dbReference type="GO" id="GO:0045892">
    <property type="term" value="P:negative regulation of DNA-templated transcription"/>
    <property type="evidence" value="ECO:0007669"/>
    <property type="project" value="InterPro"/>
</dbReference>
<keyword evidence="4" id="KW-0227">DNA damage</keyword>
<evidence type="ECO:0000313" key="14">
    <source>
        <dbReference type="EMBL" id="CAB4533231.1"/>
    </source>
</evidence>
<dbReference type="GO" id="GO:0006281">
    <property type="term" value="P:DNA repair"/>
    <property type="evidence" value="ECO:0007669"/>
    <property type="project" value="UniProtKB-KW"/>
</dbReference>
<evidence type="ECO:0000313" key="15">
    <source>
        <dbReference type="EMBL" id="CAB4617003.1"/>
    </source>
</evidence>
<evidence type="ECO:0000256" key="8">
    <source>
        <dbReference type="ARBA" id="ARBA00023125"/>
    </source>
</evidence>
<keyword evidence="10" id="KW-0234">DNA repair</keyword>
<evidence type="ECO:0000259" key="13">
    <source>
        <dbReference type="Pfam" id="PF01726"/>
    </source>
</evidence>
<evidence type="ECO:0000259" key="12">
    <source>
        <dbReference type="Pfam" id="PF00717"/>
    </source>
</evidence>
<dbReference type="EMBL" id="CAEZSH010000017">
    <property type="protein sequence ID" value="CAB4533231.1"/>
    <property type="molecule type" value="Genomic_DNA"/>
</dbReference>
<evidence type="ECO:0000256" key="7">
    <source>
        <dbReference type="ARBA" id="ARBA00023015"/>
    </source>
</evidence>
<keyword evidence="2" id="KW-0678">Repressor</keyword>